<evidence type="ECO:0008006" key="5">
    <source>
        <dbReference type="Google" id="ProtNLM"/>
    </source>
</evidence>
<feature type="transmembrane region" description="Helical" evidence="2">
    <location>
        <begin position="177"/>
        <end position="197"/>
    </location>
</feature>
<sequence>MYLDTGREVTLESPPLPPPKTDRARFCPICKTDSREQPIHCIRKPEGPLSLSTVPELRVKPPPRSSRPQPPLPALHCDPESRPNVRFRQNHFSPLSPWTKKNETVWDSKSSLGLGILDAPFKPDKSPLTPGAVENAREDADASDSVGPVSNFAQRLKRKLWKYNTSGSVIMKWSLEIISWSVSAVCMAGIIGVLFVYKDKRIPNWPLGLTLNAYISVLSKIASAGLLLPVSEALGQLKWSWFNKGSKKIWDFEIFDNASRGPWGSLLLLVRTKGKSLAALGTAITVFALALDQFFQQVVEYPEHWRVQPGNGTIPRSIGYAPYKAGSDYRADGDVRLDLDSNLQAVTERFFYDNGIAPVPFGKGYRAEVPLSCPNSNCTWPQYETLGFRSECIDITAQLDFRCIYTTLDWVQIPDVDDVTSENVFPNGTSCGWWLRADRPLLMTGYDIDRNTNHSGKILLMRAQPLYDIFTREPIPGYTSSLNNTRNPLSHVLIVSGGDEASIRQNATPVAAHECILSWAVKEILSEYSAGGYTENVQQTIYNSTLGPNPWTTFQIQDASGATVGTNYVYNENISLTCPYGTQYHLDNTTQIMILSLFDDIFPSMYTHAQNLLNETQPLLRYRPQITTNPWLRNMLYNPFLFANISTHMDRMAAAMTNAMRSSADDTVSVVGYAYEKESYVDVRWLWLLLPLALLGLTLIFLLVTIIRSSMEPSVGIYKTSAIAILLYGLPDEMQKKIRSSNEKGTPRTNAKEAKMKWVPKAGWRFSSKTLSPDSGSTNWGRKRDA</sequence>
<evidence type="ECO:0000256" key="2">
    <source>
        <dbReference type="SAM" id="Phobius"/>
    </source>
</evidence>
<feature type="compositionally biased region" description="Basic and acidic residues" evidence="1">
    <location>
        <begin position="738"/>
        <end position="756"/>
    </location>
</feature>
<organism evidence="3 4">
    <name type="scientific">Lophiostoma macrostomum CBS 122681</name>
    <dbReference type="NCBI Taxonomy" id="1314788"/>
    <lineage>
        <taxon>Eukaryota</taxon>
        <taxon>Fungi</taxon>
        <taxon>Dikarya</taxon>
        <taxon>Ascomycota</taxon>
        <taxon>Pezizomycotina</taxon>
        <taxon>Dothideomycetes</taxon>
        <taxon>Pleosporomycetidae</taxon>
        <taxon>Pleosporales</taxon>
        <taxon>Lophiostomataceae</taxon>
        <taxon>Lophiostoma</taxon>
    </lineage>
</organism>
<evidence type="ECO:0000313" key="3">
    <source>
        <dbReference type="EMBL" id="KAF2654709.1"/>
    </source>
</evidence>
<dbReference type="Pfam" id="PF11374">
    <property type="entry name" value="DUF3176"/>
    <property type="match status" value="1"/>
</dbReference>
<feature type="compositionally biased region" description="Pro residues" evidence="1">
    <location>
        <begin position="60"/>
        <end position="73"/>
    </location>
</feature>
<keyword evidence="2" id="KW-0472">Membrane</keyword>
<feature type="region of interest" description="Disordered" evidence="1">
    <location>
        <begin position="1"/>
        <end position="24"/>
    </location>
</feature>
<dbReference type="PANTHER" id="PTHR35394">
    <property type="entry name" value="DUF3176 DOMAIN-CONTAINING PROTEIN"/>
    <property type="match status" value="1"/>
</dbReference>
<reference evidence="3" key="1">
    <citation type="journal article" date="2020" name="Stud. Mycol.">
        <title>101 Dothideomycetes genomes: a test case for predicting lifestyles and emergence of pathogens.</title>
        <authorList>
            <person name="Haridas S."/>
            <person name="Albert R."/>
            <person name="Binder M."/>
            <person name="Bloem J."/>
            <person name="Labutti K."/>
            <person name="Salamov A."/>
            <person name="Andreopoulos B."/>
            <person name="Baker S."/>
            <person name="Barry K."/>
            <person name="Bills G."/>
            <person name="Bluhm B."/>
            <person name="Cannon C."/>
            <person name="Castanera R."/>
            <person name="Culley D."/>
            <person name="Daum C."/>
            <person name="Ezra D."/>
            <person name="Gonzalez J."/>
            <person name="Henrissat B."/>
            <person name="Kuo A."/>
            <person name="Liang C."/>
            <person name="Lipzen A."/>
            <person name="Lutzoni F."/>
            <person name="Magnuson J."/>
            <person name="Mondo S."/>
            <person name="Nolan M."/>
            <person name="Ohm R."/>
            <person name="Pangilinan J."/>
            <person name="Park H.-J."/>
            <person name="Ramirez L."/>
            <person name="Alfaro M."/>
            <person name="Sun H."/>
            <person name="Tritt A."/>
            <person name="Yoshinaga Y."/>
            <person name="Zwiers L.-H."/>
            <person name="Turgeon B."/>
            <person name="Goodwin S."/>
            <person name="Spatafora J."/>
            <person name="Crous P."/>
            <person name="Grigoriev I."/>
        </authorList>
    </citation>
    <scope>NUCLEOTIDE SEQUENCE</scope>
    <source>
        <strain evidence="3">CBS 122681</strain>
    </source>
</reference>
<evidence type="ECO:0000313" key="4">
    <source>
        <dbReference type="Proteomes" id="UP000799324"/>
    </source>
</evidence>
<feature type="region of interest" description="Disordered" evidence="1">
    <location>
        <begin position="37"/>
        <end position="81"/>
    </location>
</feature>
<protein>
    <recommendedName>
        <fullName evidence="5">DUF3176 domain containing protein</fullName>
    </recommendedName>
</protein>
<dbReference type="OrthoDB" id="5242705at2759"/>
<evidence type="ECO:0000256" key="1">
    <source>
        <dbReference type="SAM" id="MobiDB-lite"/>
    </source>
</evidence>
<feature type="compositionally biased region" description="Basic and acidic residues" evidence="1">
    <location>
        <begin position="37"/>
        <end position="46"/>
    </location>
</feature>
<keyword evidence="2" id="KW-1133">Transmembrane helix</keyword>
<feature type="region of interest" description="Disordered" evidence="1">
    <location>
        <begin position="738"/>
        <end position="786"/>
    </location>
</feature>
<feature type="compositionally biased region" description="Polar residues" evidence="1">
    <location>
        <begin position="767"/>
        <end position="780"/>
    </location>
</feature>
<dbReference type="EMBL" id="MU004359">
    <property type="protein sequence ID" value="KAF2654709.1"/>
    <property type="molecule type" value="Genomic_DNA"/>
</dbReference>
<dbReference type="PANTHER" id="PTHR35394:SF5">
    <property type="entry name" value="DUF3176 DOMAIN-CONTAINING PROTEIN"/>
    <property type="match status" value="1"/>
</dbReference>
<feature type="transmembrane region" description="Helical" evidence="2">
    <location>
        <begin position="209"/>
        <end position="230"/>
    </location>
</feature>
<dbReference type="AlphaFoldDB" id="A0A6A6T3Q3"/>
<feature type="compositionally biased region" description="Basic and acidic residues" evidence="1">
    <location>
        <begin position="1"/>
        <end position="10"/>
    </location>
</feature>
<dbReference type="InterPro" id="IPR021514">
    <property type="entry name" value="DUF3176"/>
</dbReference>
<proteinExistence type="predicted"/>
<accession>A0A6A6T3Q3</accession>
<keyword evidence="4" id="KW-1185">Reference proteome</keyword>
<name>A0A6A6T3Q3_9PLEO</name>
<dbReference type="Proteomes" id="UP000799324">
    <property type="component" value="Unassembled WGS sequence"/>
</dbReference>
<keyword evidence="2" id="KW-0812">Transmembrane</keyword>
<gene>
    <name evidence="3" type="ORF">K491DRAFT_716834</name>
</gene>
<feature type="transmembrane region" description="Helical" evidence="2">
    <location>
        <begin position="685"/>
        <end position="707"/>
    </location>
</feature>